<accession>A0A923PIZ3</accession>
<evidence type="ECO:0000313" key="2">
    <source>
        <dbReference type="EMBL" id="MBC6993455.1"/>
    </source>
</evidence>
<keyword evidence="1" id="KW-1133">Transmembrane helix</keyword>
<dbReference type="Proteomes" id="UP000650081">
    <property type="component" value="Unassembled WGS sequence"/>
</dbReference>
<name>A0A923PIZ3_9BACT</name>
<organism evidence="2 3">
    <name type="scientific">Neolewinella lacunae</name>
    <dbReference type="NCBI Taxonomy" id="1517758"/>
    <lineage>
        <taxon>Bacteria</taxon>
        <taxon>Pseudomonadati</taxon>
        <taxon>Bacteroidota</taxon>
        <taxon>Saprospiria</taxon>
        <taxon>Saprospirales</taxon>
        <taxon>Lewinellaceae</taxon>
        <taxon>Neolewinella</taxon>
    </lineage>
</organism>
<dbReference type="RefSeq" id="WP_187465563.1">
    <property type="nucleotide sequence ID" value="NZ_JACSIT010000067.1"/>
</dbReference>
<keyword evidence="3" id="KW-1185">Reference proteome</keyword>
<dbReference type="AlphaFoldDB" id="A0A923PIZ3"/>
<keyword evidence="1" id="KW-0472">Membrane</keyword>
<keyword evidence="1" id="KW-0812">Transmembrane</keyword>
<gene>
    <name evidence="2" type="ORF">H9S92_04740</name>
</gene>
<protein>
    <submittedName>
        <fullName evidence="2">Uncharacterized protein</fullName>
    </submittedName>
</protein>
<proteinExistence type="predicted"/>
<evidence type="ECO:0000256" key="1">
    <source>
        <dbReference type="SAM" id="Phobius"/>
    </source>
</evidence>
<feature type="transmembrane region" description="Helical" evidence="1">
    <location>
        <begin position="12"/>
        <end position="38"/>
    </location>
</feature>
<dbReference type="EMBL" id="JACSIT010000067">
    <property type="protein sequence ID" value="MBC6993455.1"/>
    <property type="molecule type" value="Genomic_DNA"/>
</dbReference>
<sequence length="72" mass="8054">MTMQRDPFDGDYIGNIFGWRVSLIGAVVILGLIAFAAYRHYTLGVPVGFEDQMETEGERYAPVSRRDSLGVQ</sequence>
<reference evidence="2" key="1">
    <citation type="submission" date="2020-08" db="EMBL/GenBank/DDBJ databases">
        <title>Lewinella bacteria from marine environments.</title>
        <authorList>
            <person name="Zhong Y."/>
        </authorList>
    </citation>
    <scope>NUCLEOTIDE SEQUENCE</scope>
    <source>
        <strain evidence="2">KCTC 42187</strain>
    </source>
</reference>
<evidence type="ECO:0000313" key="3">
    <source>
        <dbReference type="Proteomes" id="UP000650081"/>
    </source>
</evidence>
<comment type="caution">
    <text evidence="2">The sequence shown here is derived from an EMBL/GenBank/DDBJ whole genome shotgun (WGS) entry which is preliminary data.</text>
</comment>